<name>A0A6B8LZ76_9HYPH</name>
<reference evidence="1 2" key="1">
    <citation type="submission" date="2019-09" db="EMBL/GenBank/DDBJ databases">
        <title>Isolation and complete genome sequencing of Methylocystis species.</title>
        <authorList>
            <person name="Rumah B.L."/>
            <person name="Stead C.E."/>
            <person name="Stevens B.C."/>
            <person name="Minton N.P."/>
            <person name="Grosse-Honebrink A."/>
            <person name="Zhang Y."/>
        </authorList>
    </citation>
    <scope>NUCLEOTIDE SEQUENCE [LARGE SCALE GENOMIC DNA]</scope>
    <source>
        <strain evidence="1 2">BRCS2</strain>
    </source>
</reference>
<accession>A0A6B8LZ76</accession>
<proteinExistence type="predicted"/>
<organism evidence="1 2">
    <name type="scientific">Methylocystis parvus</name>
    <dbReference type="NCBI Taxonomy" id="134"/>
    <lineage>
        <taxon>Bacteria</taxon>
        <taxon>Pseudomonadati</taxon>
        <taxon>Pseudomonadota</taxon>
        <taxon>Alphaproteobacteria</taxon>
        <taxon>Hyphomicrobiales</taxon>
        <taxon>Methylocystaceae</taxon>
        <taxon>Methylocystis</taxon>
    </lineage>
</organism>
<protein>
    <submittedName>
        <fullName evidence="1">Uncharacterized protein</fullName>
    </submittedName>
</protein>
<dbReference type="RefSeq" id="WP_016919666.1">
    <property type="nucleotide sequence ID" value="NZ_CP044331.1"/>
</dbReference>
<dbReference type="Proteomes" id="UP000422569">
    <property type="component" value="Chromosome"/>
</dbReference>
<dbReference type="EMBL" id="CP044331">
    <property type="protein sequence ID" value="QGM96764.1"/>
    <property type="molecule type" value="Genomic_DNA"/>
</dbReference>
<dbReference type="KEGG" id="mpar:F7D14_04270"/>
<sequence length="67" mass="7468">MSIDSARRRFGATPYRGRSTCRPHPWILASFARFWACVETPCILLAVTLANLAIVKIVDALLDALHN</sequence>
<gene>
    <name evidence="1" type="ORF">F7D14_04270</name>
</gene>
<evidence type="ECO:0000313" key="2">
    <source>
        <dbReference type="Proteomes" id="UP000422569"/>
    </source>
</evidence>
<keyword evidence="2" id="KW-1185">Reference proteome</keyword>
<dbReference type="AlphaFoldDB" id="A0A6B8LZ76"/>
<evidence type="ECO:0000313" key="1">
    <source>
        <dbReference type="EMBL" id="QGM96764.1"/>
    </source>
</evidence>